<dbReference type="SUPFAM" id="SSF50129">
    <property type="entry name" value="GroES-like"/>
    <property type="match status" value="1"/>
</dbReference>
<evidence type="ECO:0000256" key="1">
    <source>
        <dbReference type="ARBA" id="ARBA00010371"/>
    </source>
</evidence>
<reference evidence="3 4" key="1">
    <citation type="journal article" date="2014" name="Nat. Genet.">
        <title>Genome sequence of the hot pepper provides insights into the evolution of pungency in Capsicum species.</title>
        <authorList>
            <person name="Kim S."/>
            <person name="Park M."/>
            <person name="Yeom S.I."/>
            <person name="Kim Y.M."/>
            <person name="Lee J.M."/>
            <person name="Lee H.A."/>
            <person name="Seo E."/>
            <person name="Choi J."/>
            <person name="Cheong K."/>
            <person name="Kim K.T."/>
            <person name="Jung K."/>
            <person name="Lee G.W."/>
            <person name="Oh S.K."/>
            <person name="Bae C."/>
            <person name="Kim S.B."/>
            <person name="Lee H.Y."/>
            <person name="Kim S.Y."/>
            <person name="Kim M.S."/>
            <person name="Kang B.C."/>
            <person name="Jo Y.D."/>
            <person name="Yang H.B."/>
            <person name="Jeong H.J."/>
            <person name="Kang W.H."/>
            <person name="Kwon J.K."/>
            <person name="Shin C."/>
            <person name="Lim J.Y."/>
            <person name="Park J.H."/>
            <person name="Huh J.H."/>
            <person name="Kim J.S."/>
            <person name="Kim B.D."/>
            <person name="Cohen O."/>
            <person name="Paran I."/>
            <person name="Suh M.C."/>
            <person name="Lee S.B."/>
            <person name="Kim Y.K."/>
            <person name="Shin Y."/>
            <person name="Noh S.J."/>
            <person name="Park J."/>
            <person name="Seo Y.S."/>
            <person name="Kwon S.Y."/>
            <person name="Kim H.A."/>
            <person name="Park J.M."/>
            <person name="Kim H.J."/>
            <person name="Choi S.B."/>
            <person name="Bosland P.W."/>
            <person name="Reeves G."/>
            <person name="Jo S.H."/>
            <person name="Lee B.W."/>
            <person name="Cho H.T."/>
            <person name="Choi H.S."/>
            <person name="Lee M.S."/>
            <person name="Yu Y."/>
            <person name="Do Choi Y."/>
            <person name="Park B.S."/>
            <person name="van Deynze A."/>
            <person name="Ashrafi H."/>
            <person name="Hill T."/>
            <person name="Kim W.T."/>
            <person name="Pai H.S."/>
            <person name="Ahn H.K."/>
            <person name="Yeam I."/>
            <person name="Giovannoni J.J."/>
            <person name="Rose J.K."/>
            <person name="Sorensen I."/>
            <person name="Lee S.J."/>
            <person name="Kim R.W."/>
            <person name="Choi I.Y."/>
            <person name="Choi B.S."/>
            <person name="Lim J.S."/>
            <person name="Lee Y.H."/>
            <person name="Choi D."/>
        </authorList>
    </citation>
    <scope>NUCLEOTIDE SEQUENCE [LARGE SCALE GENOMIC DNA]</scope>
    <source>
        <strain evidence="4">cv. CM334</strain>
    </source>
</reference>
<proteinExistence type="inferred from homology"/>
<dbReference type="STRING" id="4072.A0A2G2Z0S4"/>
<reference evidence="3 4" key="2">
    <citation type="journal article" date="2017" name="Genome Biol.">
        <title>New reference genome sequences of hot pepper reveal the massive evolution of plant disease-resistance genes by retroduplication.</title>
        <authorList>
            <person name="Kim S."/>
            <person name="Park J."/>
            <person name="Yeom S.I."/>
            <person name="Kim Y.M."/>
            <person name="Seo E."/>
            <person name="Kim K.T."/>
            <person name="Kim M.S."/>
            <person name="Lee J.M."/>
            <person name="Cheong K."/>
            <person name="Shin H.S."/>
            <person name="Kim S.B."/>
            <person name="Han K."/>
            <person name="Lee J."/>
            <person name="Park M."/>
            <person name="Lee H.A."/>
            <person name="Lee H.Y."/>
            <person name="Lee Y."/>
            <person name="Oh S."/>
            <person name="Lee J.H."/>
            <person name="Choi E."/>
            <person name="Choi E."/>
            <person name="Lee S.E."/>
            <person name="Jeon J."/>
            <person name="Kim H."/>
            <person name="Choi G."/>
            <person name="Song H."/>
            <person name="Lee J."/>
            <person name="Lee S.C."/>
            <person name="Kwon J.K."/>
            <person name="Lee H.Y."/>
            <person name="Koo N."/>
            <person name="Hong Y."/>
            <person name="Kim R.W."/>
            <person name="Kang W.H."/>
            <person name="Huh J.H."/>
            <person name="Kang B.C."/>
            <person name="Yang T.J."/>
            <person name="Lee Y.H."/>
            <person name="Bennetzen J.L."/>
            <person name="Choi D."/>
        </authorList>
    </citation>
    <scope>NUCLEOTIDE SEQUENCE [LARGE SCALE GENOMIC DNA]</scope>
    <source>
        <strain evidence="4">cv. CM334</strain>
    </source>
</reference>
<gene>
    <name evidence="3" type="ORF">T459_19134</name>
</gene>
<dbReference type="Gramene" id="PHT75612">
    <property type="protein sequence ID" value="PHT75612"/>
    <property type="gene ID" value="T459_19134"/>
</dbReference>
<dbReference type="EMBL" id="AYRZ02000007">
    <property type="protein sequence ID" value="PHT75612.1"/>
    <property type="molecule type" value="Genomic_DNA"/>
</dbReference>
<protein>
    <submittedName>
        <fullName evidence="3">Uncharacterized protein</fullName>
    </submittedName>
</protein>
<dbReference type="Proteomes" id="UP000222542">
    <property type="component" value="Unassembled WGS sequence"/>
</dbReference>
<dbReference type="PANTHER" id="PTHR44573">
    <property type="entry name" value="NADPH-DEPENDENT ALKENAL/ONE OXIDOREDUCTASE, CHLOROPLASTIC"/>
    <property type="match status" value="1"/>
</dbReference>
<dbReference type="Gene3D" id="3.90.180.10">
    <property type="entry name" value="Medium-chain alcohol dehydrogenases, catalytic domain"/>
    <property type="match status" value="1"/>
</dbReference>
<dbReference type="InterPro" id="IPR011032">
    <property type="entry name" value="GroES-like_sf"/>
</dbReference>
<evidence type="ECO:0000313" key="4">
    <source>
        <dbReference type="Proteomes" id="UP000222542"/>
    </source>
</evidence>
<comment type="caution">
    <text evidence="3">The sequence shown here is derived from an EMBL/GenBank/DDBJ whole genome shotgun (WGS) entry which is preliminary data.</text>
</comment>
<dbReference type="PANTHER" id="PTHR44573:SF1">
    <property type="entry name" value="NADPH-DEPENDENT ALKENAL_ONE OXIDOREDUCTASE, CHLOROPLASTIC"/>
    <property type="match status" value="1"/>
</dbReference>
<comment type="similarity">
    <text evidence="1">Belongs to the zinc-containing alcohol dehydrogenase family. Quinone oxidoreductase subfamily.</text>
</comment>
<evidence type="ECO:0000256" key="2">
    <source>
        <dbReference type="ARBA" id="ARBA00023002"/>
    </source>
</evidence>
<dbReference type="AlphaFoldDB" id="A0A2G2Z0S4"/>
<keyword evidence="4" id="KW-1185">Reference proteome</keyword>
<dbReference type="InterPro" id="IPR044626">
    <property type="entry name" value="AOR-like"/>
</dbReference>
<name>A0A2G2Z0S4_CAPAN</name>
<sequence>MKAWSYTDYGSVNVLKFESNVSVPEIKEDQVLIKVVASSPNPVDFKCRLKKFKVTDSPLPGVPLAGAQLPIWWRVIFIIRILRYGRGSCFLLMFNLQNLELNFVCLYTVLEMRKPDLFAYIQSLACRILTLLKSDDTLRFAEFIERSKYPNLPVRILFP</sequence>
<accession>A0A2G2Z0S4</accession>
<dbReference type="GO" id="GO:0016628">
    <property type="term" value="F:oxidoreductase activity, acting on the CH-CH group of donors, NAD or NADP as acceptor"/>
    <property type="evidence" value="ECO:0007669"/>
    <property type="project" value="InterPro"/>
</dbReference>
<organism evidence="3 4">
    <name type="scientific">Capsicum annuum</name>
    <name type="common">Capsicum pepper</name>
    <dbReference type="NCBI Taxonomy" id="4072"/>
    <lineage>
        <taxon>Eukaryota</taxon>
        <taxon>Viridiplantae</taxon>
        <taxon>Streptophyta</taxon>
        <taxon>Embryophyta</taxon>
        <taxon>Tracheophyta</taxon>
        <taxon>Spermatophyta</taxon>
        <taxon>Magnoliopsida</taxon>
        <taxon>eudicotyledons</taxon>
        <taxon>Gunneridae</taxon>
        <taxon>Pentapetalae</taxon>
        <taxon>asterids</taxon>
        <taxon>lamiids</taxon>
        <taxon>Solanales</taxon>
        <taxon>Solanaceae</taxon>
        <taxon>Solanoideae</taxon>
        <taxon>Capsiceae</taxon>
        <taxon>Capsicum</taxon>
    </lineage>
</organism>
<evidence type="ECO:0000313" key="3">
    <source>
        <dbReference type="EMBL" id="PHT75612.1"/>
    </source>
</evidence>
<keyword evidence="2" id="KW-0560">Oxidoreductase</keyword>